<dbReference type="HOGENOM" id="CLU_3248990_0_0_6"/>
<evidence type="ECO:0000313" key="3">
    <source>
        <dbReference type="Proteomes" id="UP000004750"/>
    </source>
</evidence>
<proteinExistence type="predicted"/>
<keyword evidence="1" id="KW-0812">Transmembrane</keyword>
<reference evidence="2 3" key="1">
    <citation type="submission" date="2011-08" db="EMBL/GenBank/DDBJ databases">
        <authorList>
            <person name="Weinstock G."/>
            <person name="Sodergren E."/>
            <person name="Clifton S."/>
            <person name="Fulton L."/>
            <person name="Fulton B."/>
            <person name="Courtney L."/>
            <person name="Fronick C."/>
            <person name="Harrison M."/>
            <person name="Strong C."/>
            <person name="Farmer C."/>
            <person name="Delahaunty K."/>
            <person name="Markovic C."/>
            <person name="Hall O."/>
            <person name="Minx P."/>
            <person name="Tomlinson C."/>
            <person name="Mitreva M."/>
            <person name="Hou S."/>
            <person name="Chen J."/>
            <person name="Wollam A."/>
            <person name="Pepin K.H."/>
            <person name="Johnson M."/>
            <person name="Bhonagiri V."/>
            <person name="Zhang X."/>
            <person name="Suruliraj S."/>
            <person name="Warren W."/>
            <person name="Chinwalla A."/>
            <person name="Mardis E.R."/>
            <person name="Wilson R.K."/>
        </authorList>
    </citation>
    <scope>NUCLEOTIDE SEQUENCE [LARGE SCALE GENOMIC DNA]</scope>
    <source>
        <strain evidence="2 3">F0432</strain>
    </source>
</reference>
<name>G9ZDN8_9GAMM</name>
<protein>
    <submittedName>
        <fullName evidence="2">Uncharacterized protein</fullName>
    </submittedName>
</protein>
<accession>G9ZDN8</accession>
<sequence>MGIAQQRGFHRVVSNRLTNAVSVPFGTTILAALFFRDFLHVD</sequence>
<feature type="transmembrane region" description="Helical" evidence="1">
    <location>
        <begin position="20"/>
        <end position="39"/>
    </location>
</feature>
<comment type="caution">
    <text evidence="2">The sequence shown here is derived from an EMBL/GenBank/DDBJ whole genome shotgun (WGS) entry which is preliminary data.</text>
</comment>
<evidence type="ECO:0000313" key="2">
    <source>
        <dbReference type="EMBL" id="EHM55225.1"/>
    </source>
</evidence>
<dbReference type="AlphaFoldDB" id="G9ZDN8"/>
<keyword evidence="1" id="KW-0472">Membrane</keyword>
<dbReference type="EMBL" id="AGCM01000044">
    <property type="protein sequence ID" value="EHM55225.1"/>
    <property type="molecule type" value="Genomic_DNA"/>
</dbReference>
<dbReference type="Proteomes" id="UP000004750">
    <property type="component" value="Unassembled WGS sequence"/>
</dbReference>
<gene>
    <name evidence="2" type="ORF">HMPREF9080_00872</name>
</gene>
<organism evidence="2 3">
    <name type="scientific">Cardiobacterium valvarum F0432</name>
    <dbReference type="NCBI Taxonomy" id="797473"/>
    <lineage>
        <taxon>Bacteria</taxon>
        <taxon>Pseudomonadati</taxon>
        <taxon>Pseudomonadota</taxon>
        <taxon>Gammaproteobacteria</taxon>
        <taxon>Cardiobacteriales</taxon>
        <taxon>Cardiobacteriaceae</taxon>
        <taxon>Cardiobacterium</taxon>
    </lineage>
</organism>
<evidence type="ECO:0000256" key="1">
    <source>
        <dbReference type="SAM" id="Phobius"/>
    </source>
</evidence>
<keyword evidence="1" id="KW-1133">Transmembrane helix</keyword>